<dbReference type="AlphaFoldDB" id="A0AAE0MPP1"/>
<name>A0AAE0MPP1_9PEZI</name>
<reference evidence="2" key="1">
    <citation type="journal article" date="2023" name="Mol. Phylogenet. Evol.">
        <title>Genome-scale phylogeny and comparative genomics of the fungal order Sordariales.</title>
        <authorList>
            <person name="Hensen N."/>
            <person name="Bonometti L."/>
            <person name="Westerberg I."/>
            <person name="Brannstrom I.O."/>
            <person name="Guillou S."/>
            <person name="Cros-Aarteil S."/>
            <person name="Calhoun S."/>
            <person name="Haridas S."/>
            <person name="Kuo A."/>
            <person name="Mondo S."/>
            <person name="Pangilinan J."/>
            <person name="Riley R."/>
            <person name="LaButti K."/>
            <person name="Andreopoulos B."/>
            <person name="Lipzen A."/>
            <person name="Chen C."/>
            <person name="Yan M."/>
            <person name="Daum C."/>
            <person name="Ng V."/>
            <person name="Clum A."/>
            <person name="Steindorff A."/>
            <person name="Ohm R.A."/>
            <person name="Martin F."/>
            <person name="Silar P."/>
            <person name="Natvig D.O."/>
            <person name="Lalanne C."/>
            <person name="Gautier V."/>
            <person name="Ament-Velasquez S.L."/>
            <person name="Kruys A."/>
            <person name="Hutchinson M.I."/>
            <person name="Powell A.J."/>
            <person name="Barry K."/>
            <person name="Miller A.N."/>
            <person name="Grigoriev I.V."/>
            <person name="Debuchy R."/>
            <person name="Gladieux P."/>
            <person name="Hiltunen Thoren M."/>
            <person name="Johannesson H."/>
        </authorList>
    </citation>
    <scope>NUCLEOTIDE SEQUENCE</scope>
    <source>
        <strain evidence="2">CBS 560.94</strain>
    </source>
</reference>
<keyword evidence="1" id="KW-0472">Membrane</keyword>
<feature type="transmembrane region" description="Helical" evidence="1">
    <location>
        <begin position="63"/>
        <end position="87"/>
    </location>
</feature>
<dbReference type="InterPro" id="IPR046536">
    <property type="entry name" value="DUF6601"/>
</dbReference>
<sequence>MFTRGPLSLGFMAIWTSYRQFAVQNSAWVIGGMAWILVVLSGMQVGLDIALGEEGAFKRASYGFAEFSILGPISAMVLMFTYIVVLFV</sequence>
<evidence type="ECO:0000313" key="2">
    <source>
        <dbReference type="EMBL" id="KAK3340815.1"/>
    </source>
</evidence>
<organism evidence="2 3">
    <name type="scientific">Neurospora tetraspora</name>
    <dbReference type="NCBI Taxonomy" id="94610"/>
    <lineage>
        <taxon>Eukaryota</taxon>
        <taxon>Fungi</taxon>
        <taxon>Dikarya</taxon>
        <taxon>Ascomycota</taxon>
        <taxon>Pezizomycotina</taxon>
        <taxon>Sordariomycetes</taxon>
        <taxon>Sordariomycetidae</taxon>
        <taxon>Sordariales</taxon>
        <taxon>Sordariaceae</taxon>
        <taxon>Neurospora</taxon>
    </lineage>
</organism>
<proteinExistence type="predicted"/>
<dbReference type="Pfam" id="PF20246">
    <property type="entry name" value="DUF6601"/>
    <property type="match status" value="1"/>
</dbReference>
<keyword evidence="1" id="KW-0812">Transmembrane</keyword>
<accession>A0AAE0MPP1</accession>
<keyword evidence="3" id="KW-1185">Reference proteome</keyword>
<reference evidence="2" key="2">
    <citation type="submission" date="2023-06" db="EMBL/GenBank/DDBJ databases">
        <authorList>
            <consortium name="Lawrence Berkeley National Laboratory"/>
            <person name="Haridas S."/>
            <person name="Hensen N."/>
            <person name="Bonometti L."/>
            <person name="Westerberg I."/>
            <person name="Brannstrom I.O."/>
            <person name="Guillou S."/>
            <person name="Cros-Aarteil S."/>
            <person name="Calhoun S."/>
            <person name="Kuo A."/>
            <person name="Mondo S."/>
            <person name="Pangilinan J."/>
            <person name="Riley R."/>
            <person name="Labutti K."/>
            <person name="Andreopoulos B."/>
            <person name="Lipzen A."/>
            <person name="Chen C."/>
            <person name="Yanf M."/>
            <person name="Daum C."/>
            <person name="Ng V."/>
            <person name="Clum A."/>
            <person name="Steindorff A."/>
            <person name="Ohm R."/>
            <person name="Martin F."/>
            <person name="Silar P."/>
            <person name="Natvig D."/>
            <person name="Lalanne C."/>
            <person name="Gautier V."/>
            <person name="Ament-Velasquez S.L."/>
            <person name="Kruys A."/>
            <person name="Hutchinson M.I."/>
            <person name="Powell A.J."/>
            <person name="Barry K."/>
            <person name="Miller A.N."/>
            <person name="Grigoriev I.V."/>
            <person name="Debuchy R."/>
            <person name="Gladieux P."/>
            <person name="Thoren M.H."/>
            <person name="Johannesson H."/>
        </authorList>
    </citation>
    <scope>NUCLEOTIDE SEQUENCE</scope>
    <source>
        <strain evidence="2">CBS 560.94</strain>
    </source>
</reference>
<gene>
    <name evidence="2" type="ORF">B0H65DRAFT_473589</name>
</gene>
<evidence type="ECO:0000256" key="1">
    <source>
        <dbReference type="SAM" id="Phobius"/>
    </source>
</evidence>
<evidence type="ECO:0000313" key="3">
    <source>
        <dbReference type="Proteomes" id="UP001278500"/>
    </source>
</evidence>
<feature type="transmembrane region" description="Helical" evidence="1">
    <location>
        <begin position="29"/>
        <end position="51"/>
    </location>
</feature>
<dbReference type="EMBL" id="JAUEPP010000006">
    <property type="protein sequence ID" value="KAK3340815.1"/>
    <property type="molecule type" value="Genomic_DNA"/>
</dbReference>
<dbReference type="RefSeq" id="XP_062679757.1">
    <property type="nucleotide sequence ID" value="XM_062827213.1"/>
</dbReference>
<comment type="caution">
    <text evidence="2">The sequence shown here is derived from an EMBL/GenBank/DDBJ whole genome shotgun (WGS) entry which is preliminary data.</text>
</comment>
<protein>
    <submittedName>
        <fullName evidence="2">Uncharacterized protein</fullName>
    </submittedName>
</protein>
<keyword evidence="1" id="KW-1133">Transmembrane helix</keyword>
<dbReference type="GeneID" id="87864367"/>
<dbReference type="Proteomes" id="UP001278500">
    <property type="component" value="Unassembled WGS sequence"/>
</dbReference>